<organism evidence="2 3">
    <name type="scientific">Cutaneotrichosporon cavernicola</name>
    <dbReference type="NCBI Taxonomy" id="279322"/>
    <lineage>
        <taxon>Eukaryota</taxon>
        <taxon>Fungi</taxon>
        <taxon>Dikarya</taxon>
        <taxon>Basidiomycota</taxon>
        <taxon>Agaricomycotina</taxon>
        <taxon>Tremellomycetes</taxon>
        <taxon>Trichosporonales</taxon>
        <taxon>Trichosporonaceae</taxon>
        <taxon>Cutaneotrichosporon</taxon>
    </lineage>
</organism>
<dbReference type="GeneID" id="85492014"/>
<gene>
    <name evidence="2" type="ORF">CcaverHIS019_0108610</name>
</gene>
<accession>A0AA48II21</accession>
<dbReference type="Proteomes" id="UP001233271">
    <property type="component" value="Chromosome 1"/>
</dbReference>
<keyword evidence="3" id="KW-1185">Reference proteome</keyword>
<proteinExistence type="predicted"/>
<dbReference type="KEGG" id="ccac:CcaHIS019_0108610"/>
<feature type="region of interest" description="Disordered" evidence="1">
    <location>
        <begin position="133"/>
        <end position="179"/>
    </location>
</feature>
<dbReference type="EMBL" id="AP028212">
    <property type="protein sequence ID" value="BEI88143.1"/>
    <property type="molecule type" value="Genomic_DNA"/>
</dbReference>
<evidence type="ECO:0000313" key="2">
    <source>
        <dbReference type="EMBL" id="BEI88143.1"/>
    </source>
</evidence>
<feature type="compositionally biased region" description="Basic residues" evidence="1">
    <location>
        <begin position="163"/>
        <end position="179"/>
    </location>
</feature>
<reference evidence="2" key="1">
    <citation type="journal article" date="2023" name="BMC Genomics">
        <title>Chromosome-level genome assemblies of Cutaneotrichosporon spp. (Trichosporonales, Basidiomycota) reveal imbalanced evolution between nucleotide sequences and chromosome synteny.</title>
        <authorList>
            <person name="Kobayashi Y."/>
            <person name="Kayamori A."/>
            <person name="Aoki K."/>
            <person name="Shiwa Y."/>
            <person name="Matsutani M."/>
            <person name="Fujita N."/>
            <person name="Sugita T."/>
            <person name="Iwasaki W."/>
            <person name="Tanaka N."/>
            <person name="Takashima M."/>
        </authorList>
    </citation>
    <scope>NUCLEOTIDE SEQUENCE</scope>
    <source>
        <strain evidence="2">HIS019</strain>
    </source>
</reference>
<name>A0AA48II21_9TREE</name>
<dbReference type="RefSeq" id="XP_060453409.1">
    <property type="nucleotide sequence ID" value="XM_060604166.1"/>
</dbReference>
<evidence type="ECO:0000256" key="1">
    <source>
        <dbReference type="SAM" id="MobiDB-lite"/>
    </source>
</evidence>
<dbReference type="AlphaFoldDB" id="A0AA48II21"/>
<evidence type="ECO:0000313" key="3">
    <source>
        <dbReference type="Proteomes" id="UP001233271"/>
    </source>
</evidence>
<sequence length="179" mass="19377">MDLLSATTPEHPSKPHPLEVQSGTKLRLHIERIPPTSTSVVHISRAIGIANEILLGLFPATYNSEAYAEAFGRCRSVSLVVACVRTFFEVESVLAERHAVDEIARKRAQEMNEAAPKSVAEVGPEVVINDSQSCSSYLEPGEPTGFLGRRASAPASPGFLSRRSSRSPSPHRRVPAPPK</sequence>
<protein>
    <submittedName>
        <fullName evidence="2">Uncharacterized protein</fullName>
    </submittedName>
</protein>